<feature type="domain" description="Endonuclease/exonuclease/phosphatase" evidence="1">
    <location>
        <begin position="31"/>
        <end position="147"/>
    </location>
</feature>
<evidence type="ECO:0000313" key="2">
    <source>
        <dbReference type="EMBL" id="KAK9998502.1"/>
    </source>
</evidence>
<accession>A0AAW2CK00</accession>
<dbReference type="Gene3D" id="3.60.10.10">
    <property type="entry name" value="Endonuclease/exonuclease/phosphatase"/>
    <property type="match status" value="1"/>
</dbReference>
<organism evidence="2 3">
    <name type="scientific">Lithocarpus litseifolius</name>
    <dbReference type="NCBI Taxonomy" id="425828"/>
    <lineage>
        <taxon>Eukaryota</taxon>
        <taxon>Viridiplantae</taxon>
        <taxon>Streptophyta</taxon>
        <taxon>Embryophyta</taxon>
        <taxon>Tracheophyta</taxon>
        <taxon>Spermatophyta</taxon>
        <taxon>Magnoliopsida</taxon>
        <taxon>eudicotyledons</taxon>
        <taxon>Gunneridae</taxon>
        <taxon>Pentapetalae</taxon>
        <taxon>rosids</taxon>
        <taxon>fabids</taxon>
        <taxon>Fagales</taxon>
        <taxon>Fagaceae</taxon>
        <taxon>Lithocarpus</taxon>
    </lineage>
</organism>
<comment type="caution">
    <text evidence="2">The sequence shown here is derived from an EMBL/GenBank/DDBJ whole genome shotgun (WGS) entry which is preliminary data.</text>
</comment>
<reference evidence="2 3" key="1">
    <citation type="submission" date="2024-01" db="EMBL/GenBank/DDBJ databases">
        <title>A telomere-to-telomere, gap-free genome of sweet tea (Lithocarpus litseifolius).</title>
        <authorList>
            <person name="Zhou J."/>
        </authorList>
    </citation>
    <scope>NUCLEOTIDE SEQUENCE [LARGE SCALE GENOMIC DNA]</scope>
    <source>
        <strain evidence="2">Zhou-2022a</strain>
        <tissue evidence="2">Leaf</tissue>
    </source>
</reference>
<dbReference type="InterPro" id="IPR005135">
    <property type="entry name" value="Endo/exonuclease/phosphatase"/>
</dbReference>
<dbReference type="PANTHER" id="PTHR33710">
    <property type="entry name" value="BNAC02G09200D PROTEIN"/>
    <property type="match status" value="1"/>
</dbReference>
<dbReference type="InterPro" id="IPR036691">
    <property type="entry name" value="Endo/exonu/phosph_ase_sf"/>
</dbReference>
<protein>
    <recommendedName>
        <fullName evidence="1">Endonuclease/exonuclease/phosphatase domain-containing protein</fullName>
    </recommendedName>
</protein>
<keyword evidence="3" id="KW-1185">Reference proteome</keyword>
<dbReference type="EMBL" id="JAZDWU010000006">
    <property type="protein sequence ID" value="KAK9998502.1"/>
    <property type="molecule type" value="Genomic_DNA"/>
</dbReference>
<dbReference type="Proteomes" id="UP001459277">
    <property type="component" value="Unassembled WGS sequence"/>
</dbReference>
<sequence length="486" mass="56354">MFFKEEALRGYSIIELYEFVQHAGDIAQIVEPDTQKRVESWDLLRNLNQKFRLPWLCAGDFNELVRSDEKLGGNRRSNNQMQLFRDAIDACGLLDLGYGGSKFTWSKHYRNGYSIWERLDRALCTPEWLARFAGTKVTHLTCTTSDHSPLWITPYDIPPPPPLSRPFRFEEMWLSDKGCGQVIEAVWRDTSSYEAEAQVLKKIEKCGTELTQWSRRKFVHVRKNIVEKRKWLAKAEVAARHSGCNLRVRELKREINELLIKENIMWRQRAKSFWLVGGDMNSKYFHSRATQRYRRNRIMGIQNSLGDWVTQPNDIAETFIESYQQLFASSNPRMEEAALIHMEKSVTNEMNAMLMQEFTEVEVEVALKQMAPLKAPGPDAKEGHGGSYAWRSILKGREVIRRGARWRVGDGENIKIWGDKWLPSLHTPTIQGPLTADLQNAKVSSLISPITRQWKYNVLHNSFRVEDVELIQKIPLSRISANHSLF</sequence>
<name>A0AAW2CK00_9ROSI</name>
<dbReference type="PANTHER" id="PTHR33710:SF62">
    <property type="entry name" value="DUF4283 DOMAIN PROTEIN"/>
    <property type="match status" value="1"/>
</dbReference>
<dbReference type="Pfam" id="PF03372">
    <property type="entry name" value="Exo_endo_phos"/>
    <property type="match status" value="1"/>
</dbReference>
<dbReference type="SUPFAM" id="SSF56219">
    <property type="entry name" value="DNase I-like"/>
    <property type="match status" value="1"/>
</dbReference>
<proteinExistence type="predicted"/>
<dbReference type="AlphaFoldDB" id="A0AAW2CK00"/>
<gene>
    <name evidence="2" type="ORF">SO802_018105</name>
</gene>
<evidence type="ECO:0000313" key="3">
    <source>
        <dbReference type="Proteomes" id="UP001459277"/>
    </source>
</evidence>
<evidence type="ECO:0000259" key="1">
    <source>
        <dbReference type="Pfam" id="PF03372"/>
    </source>
</evidence>